<dbReference type="RefSeq" id="XP_018146019.1">
    <property type="nucleotide sequence ID" value="XM_018284499.1"/>
</dbReference>
<evidence type="ECO:0000259" key="5">
    <source>
        <dbReference type="PROSITE" id="PS50048"/>
    </source>
</evidence>
<reference evidence="6 7" key="1">
    <citation type="journal article" date="2016" name="PLoS Pathog.">
        <title>Biosynthesis of antibiotic leucinostatins in bio-control fungus Purpureocillium lilacinum and their inhibition on phytophthora revealed by genome mining.</title>
        <authorList>
            <person name="Wang G."/>
            <person name="Liu Z."/>
            <person name="Lin R."/>
            <person name="Li E."/>
            <person name="Mao Z."/>
            <person name="Ling J."/>
            <person name="Yang Y."/>
            <person name="Yin W.B."/>
            <person name="Xie B."/>
        </authorList>
    </citation>
    <scope>NUCLEOTIDE SEQUENCE [LARGE SCALE GENOMIC DNA]</scope>
    <source>
        <strain evidence="6">170</strain>
    </source>
</reference>
<name>A0A179FVZ6_METCM</name>
<dbReference type="InterPro" id="IPR001138">
    <property type="entry name" value="Zn2Cys6_DnaBD"/>
</dbReference>
<dbReference type="PROSITE" id="PS50048">
    <property type="entry name" value="ZN2_CY6_FUNGAL_2"/>
    <property type="match status" value="1"/>
</dbReference>
<dbReference type="PROSITE" id="PS00463">
    <property type="entry name" value="ZN2_CY6_FUNGAL_1"/>
    <property type="match status" value="1"/>
</dbReference>
<comment type="caution">
    <text evidence="6">The sequence shown here is derived from an EMBL/GenBank/DDBJ whole genome shotgun (WGS) entry which is preliminary data.</text>
</comment>
<keyword evidence="4" id="KW-0812">Transmembrane</keyword>
<dbReference type="KEGG" id="pchm:VFPPC_05275"/>
<dbReference type="Pfam" id="PF00172">
    <property type="entry name" value="Zn_clus"/>
    <property type="match status" value="1"/>
</dbReference>
<gene>
    <name evidence="6" type="ORF">VFPPC_05275</name>
</gene>
<sequence length="690" mass="77473">MTNSTGASSFPTRRRAWLACTTCRARKTRCDAGRPRCSLCVERNVECVYADSQQLRIDPGTKILLDRIQALEDRIFASPPAASRAEHLNGSRTAAAASPPSHQLPQRHAIPNDSEPESSIPVPLSHTANANHVLNWPHVRQLLTRIGAGSVPPPSRLHSNKGTDIFFSGQLDDQEDLPSDTLNWRLFQGQNLPRAAELLDKHRQSIQAFFEGVNVFFPLLTYAESSQQLEDVFAAEQLSGEYRRPPLTTAQYCLLLLSLCMGNLVQSGLTLVESRHDHNADVQQVSTPLADNTTTQFSDMRNELWSKAQLLLGYVLPSLTLEAAQCTMLASLYMGSQGKVAQAFSWSHTTSIKCAMLAKRYIPKHIIHLHPSPIPPKHIPSSRSQSNTGRASLLPNPESFSESFRRLYWLAFIHEGDFVSEISITPPSGIALYEEVVPYPERGVLAHDDQDPKLAPSAEFVAFQISTNAAIRRFLNRVHSMIYDTKDQLRLSHSTYVQWLLRVTEDFWAYQDDIFHNIPNFLLQSPSHLGSYSVIESPHTPGDSDAHAYGNNPWNVLRLKGRYYACQHIVHRPFVEYVLLNAEHLHDHAEKAAILNRCRLCLDGCVGFIRVFDTPVVNSMTCLFATGMATFTYILILKVVGMHEAFRDVLPQGVEEAIAMGKRNLLRFSLSIREFEWHLQLLAQLEASEL</sequence>
<feature type="region of interest" description="Disordered" evidence="3">
    <location>
        <begin position="82"/>
        <end position="120"/>
    </location>
</feature>
<keyword evidence="4" id="KW-0472">Membrane</keyword>
<dbReference type="GeneID" id="28848493"/>
<dbReference type="EMBL" id="LSBJ02000003">
    <property type="protein sequence ID" value="OAQ69169.1"/>
    <property type="molecule type" value="Genomic_DNA"/>
</dbReference>
<evidence type="ECO:0000313" key="6">
    <source>
        <dbReference type="EMBL" id="OAQ69169.1"/>
    </source>
</evidence>
<keyword evidence="7" id="KW-1185">Reference proteome</keyword>
<dbReference type="Pfam" id="PF04082">
    <property type="entry name" value="Fungal_trans"/>
    <property type="match status" value="1"/>
</dbReference>
<evidence type="ECO:0000256" key="4">
    <source>
        <dbReference type="SAM" id="Phobius"/>
    </source>
</evidence>
<dbReference type="SUPFAM" id="SSF57701">
    <property type="entry name" value="Zn2/Cys6 DNA-binding domain"/>
    <property type="match status" value="1"/>
</dbReference>
<accession>A0A179FVZ6</accession>
<organism evidence="6 7">
    <name type="scientific">Pochonia chlamydosporia 170</name>
    <dbReference type="NCBI Taxonomy" id="1380566"/>
    <lineage>
        <taxon>Eukaryota</taxon>
        <taxon>Fungi</taxon>
        <taxon>Dikarya</taxon>
        <taxon>Ascomycota</taxon>
        <taxon>Pezizomycotina</taxon>
        <taxon>Sordariomycetes</taxon>
        <taxon>Hypocreomycetidae</taxon>
        <taxon>Hypocreales</taxon>
        <taxon>Clavicipitaceae</taxon>
        <taxon>Pochonia</taxon>
    </lineage>
</organism>
<feature type="domain" description="Zn(2)-C6 fungal-type" evidence="5">
    <location>
        <begin position="19"/>
        <end position="49"/>
    </location>
</feature>
<keyword evidence="1" id="KW-0479">Metal-binding</keyword>
<dbReference type="InterPro" id="IPR036864">
    <property type="entry name" value="Zn2-C6_fun-type_DNA-bd_sf"/>
</dbReference>
<evidence type="ECO:0000256" key="2">
    <source>
        <dbReference type="ARBA" id="ARBA00023242"/>
    </source>
</evidence>
<protein>
    <submittedName>
        <fullName evidence="6">C6 finger domain-containing protein</fullName>
    </submittedName>
</protein>
<feature type="transmembrane region" description="Helical" evidence="4">
    <location>
        <begin position="616"/>
        <end position="637"/>
    </location>
</feature>
<evidence type="ECO:0000256" key="3">
    <source>
        <dbReference type="SAM" id="MobiDB-lite"/>
    </source>
</evidence>
<evidence type="ECO:0000313" key="7">
    <source>
        <dbReference type="Proteomes" id="UP000078397"/>
    </source>
</evidence>
<dbReference type="PANTHER" id="PTHR47785">
    <property type="entry name" value="ZN(II)2CYS6 TRANSCRIPTION FACTOR (EUROFUNG)-RELATED-RELATED"/>
    <property type="match status" value="1"/>
</dbReference>
<proteinExistence type="predicted"/>
<dbReference type="OrthoDB" id="10261408at2759"/>
<dbReference type="CDD" id="cd12148">
    <property type="entry name" value="fungal_TF_MHR"/>
    <property type="match status" value="1"/>
</dbReference>
<keyword evidence="2" id="KW-0539">Nucleus</keyword>
<dbReference type="CDD" id="cd00067">
    <property type="entry name" value="GAL4"/>
    <property type="match status" value="1"/>
</dbReference>
<feature type="region of interest" description="Disordered" evidence="3">
    <location>
        <begin position="372"/>
        <end position="396"/>
    </location>
</feature>
<dbReference type="AlphaFoldDB" id="A0A179FVZ6"/>
<evidence type="ECO:0000256" key="1">
    <source>
        <dbReference type="ARBA" id="ARBA00022723"/>
    </source>
</evidence>
<dbReference type="InterPro" id="IPR007219">
    <property type="entry name" value="XnlR_reg_dom"/>
</dbReference>
<dbReference type="Gene3D" id="4.10.240.10">
    <property type="entry name" value="Zn(2)-C6 fungal-type DNA-binding domain"/>
    <property type="match status" value="1"/>
</dbReference>
<dbReference type="SMART" id="SM00066">
    <property type="entry name" value="GAL4"/>
    <property type="match status" value="1"/>
</dbReference>
<dbReference type="GO" id="GO:0008270">
    <property type="term" value="F:zinc ion binding"/>
    <property type="evidence" value="ECO:0007669"/>
    <property type="project" value="InterPro"/>
</dbReference>
<dbReference type="Proteomes" id="UP000078397">
    <property type="component" value="Unassembled WGS sequence"/>
</dbReference>
<keyword evidence="4" id="KW-1133">Transmembrane helix</keyword>
<dbReference type="GO" id="GO:0000981">
    <property type="term" value="F:DNA-binding transcription factor activity, RNA polymerase II-specific"/>
    <property type="evidence" value="ECO:0007669"/>
    <property type="project" value="InterPro"/>
</dbReference>
<dbReference type="InterPro" id="IPR053181">
    <property type="entry name" value="EcdB-like_regulator"/>
</dbReference>
<dbReference type="STRING" id="1380566.A0A179FVZ6"/>